<dbReference type="Proteomes" id="UP000821845">
    <property type="component" value="Chromosome 7"/>
</dbReference>
<protein>
    <submittedName>
        <fullName evidence="1">Uncharacterized protein</fullName>
    </submittedName>
</protein>
<accession>A0ACB7RUL7</accession>
<proteinExistence type="predicted"/>
<keyword evidence="2" id="KW-1185">Reference proteome</keyword>
<evidence type="ECO:0000313" key="2">
    <source>
        <dbReference type="Proteomes" id="UP000821845"/>
    </source>
</evidence>
<comment type="caution">
    <text evidence="1">The sequence shown here is derived from an EMBL/GenBank/DDBJ whole genome shotgun (WGS) entry which is preliminary data.</text>
</comment>
<name>A0ACB7RUL7_HYAAI</name>
<reference evidence="1" key="1">
    <citation type="submission" date="2020-05" db="EMBL/GenBank/DDBJ databases">
        <title>Large-scale comparative analyses of tick genomes elucidate their genetic diversity and vector capacities.</title>
        <authorList>
            <person name="Jia N."/>
            <person name="Wang J."/>
            <person name="Shi W."/>
            <person name="Du L."/>
            <person name="Sun Y."/>
            <person name="Zhan W."/>
            <person name="Jiang J."/>
            <person name="Wang Q."/>
            <person name="Zhang B."/>
            <person name="Ji P."/>
            <person name="Sakyi L.B."/>
            <person name="Cui X."/>
            <person name="Yuan T."/>
            <person name="Jiang B."/>
            <person name="Yang W."/>
            <person name="Lam T.T.-Y."/>
            <person name="Chang Q."/>
            <person name="Ding S."/>
            <person name="Wang X."/>
            <person name="Zhu J."/>
            <person name="Ruan X."/>
            <person name="Zhao L."/>
            <person name="Wei J."/>
            <person name="Que T."/>
            <person name="Du C."/>
            <person name="Cheng J."/>
            <person name="Dai P."/>
            <person name="Han X."/>
            <person name="Huang E."/>
            <person name="Gao Y."/>
            <person name="Liu J."/>
            <person name="Shao H."/>
            <person name="Ye R."/>
            <person name="Li L."/>
            <person name="Wei W."/>
            <person name="Wang X."/>
            <person name="Wang C."/>
            <person name="Yang T."/>
            <person name="Huo Q."/>
            <person name="Li W."/>
            <person name="Guo W."/>
            <person name="Chen H."/>
            <person name="Zhou L."/>
            <person name="Ni X."/>
            <person name="Tian J."/>
            <person name="Zhou Y."/>
            <person name="Sheng Y."/>
            <person name="Liu T."/>
            <person name="Pan Y."/>
            <person name="Xia L."/>
            <person name="Li J."/>
            <person name="Zhao F."/>
            <person name="Cao W."/>
        </authorList>
    </citation>
    <scope>NUCLEOTIDE SEQUENCE</scope>
    <source>
        <strain evidence="1">Hyas-2018</strain>
    </source>
</reference>
<dbReference type="EMBL" id="CM023487">
    <property type="protein sequence ID" value="KAH6925144.1"/>
    <property type="molecule type" value="Genomic_DNA"/>
</dbReference>
<evidence type="ECO:0000313" key="1">
    <source>
        <dbReference type="EMBL" id="KAH6925144.1"/>
    </source>
</evidence>
<sequence length="132" mass="14413">MLKFAVFLLLCAALVSAGTPDPQGQSWDLFEGCVDIPKTEVEDMPGVCTLVPESEVHTDGALMQLAEAVMYKYSYRSKTRYLNTVSNITRAALQHTDTGLIVRLEFLTMQSNCLAAGAFSLLHCKPVSPKAN</sequence>
<organism evidence="1 2">
    <name type="scientific">Hyalomma asiaticum</name>
    <name type="common">Tick</name>
    <dbReference type="NCBI Taxonomy" id="266040"/>
    <lineage>
        <taxon>Eukaryota</taxon>
        <taxon>Metazoa</taxon>
        <taxon>Ecdysozoa</taxon>
        <taxon>Arthropoda</taxon>
        <taxon>Chelicerata</taxon>
        <taxon>Arachnida</taxon>
        <taxon>Acari</taxon>
        <taxon>Parasitiformes</taxon>
        <taxon>Ixodida</taxon>
        <taxon>Ixodoidea</taxon>
        <taxon>Ixodidae</taxon>
        <taxon>Hyalomminae</taxon>
        <taxon>Hyalomma</taxon>
    </lineage>
</organism>
<gene>
    <name evidence="1" type="ORF">HPB50_001366</name>
</gene>